<evidence type="ECO:0000256" key="2">
    <source>
        <dbReference type="ARBA" id="ARBA00022857"/>
    </source>
</evidence>
<dbReference type="SUPFAM" id="SSF51735">
    <property type="entry name" value="NAD(P)-binding Rossmann-fold domains"/>
    <property type="match status" value="1"/>
</dbReference>
<sequence>MASILDSKCVLVTGATSGIGRALALEIAKLPSKPKVIGCGRRQDRLDELSKAGLEGIQLDVSADRETLKSSVEDIVSKNPEVDTIILCAGIQRQFNFNKDVDLDAISLEFNVNYLSVVAMITHLLPHFTRLAATGHKCSVIVVTSALSIIPMPLVPNYCATKAALRSFTVSLRTQLQGSNIHVGEIIPPLVESELHDAEGTTEKLSKFWMPLDEFMDVVMKGLKKGDTTIAAGIAKGHYEQFEEPKEAIVAQSAKLLAERVNAA</sequence>
<gene>
    <name evidence="6" type="ORF">VKT23_005723</name>
    <name evidence="5" type="ORF">VKT23_007122</name>
</gene>
<keyword evidence="2" id="KW-0521">NADP</keyword>
<keyword evidence="7" id="KW-1185">Reference proteome</keyword>
<dbReference type="EMBL" id="JBANRG010000009">
    <property type="protein sequence ID" value="KAK7463783.1"/>
    <property type="molecule type" value="Genomic_DNA"/>
</dbReference>
<dbReference type="Gene3D" id="3.40.50.720">
    <property type="entry name" value="NAD(P)-binding Rossmann-like Domain"/>
    <property type="match status" value="1"/>
</dbReference>
<protein>
    <recommendedName>
        <fullName evidence="8">NAD(P)-binding protein</fullName>
    </recommendedName>
</protein>
<dbReference type="PRINTS" id="PR00081">
    <property type="entry name" value="GDHRDH"/>
</dbReference>
<dbReference type="Pfam" id="PF00106">
    <property type="entry name" value="adh_short"/>
    <property type="match status" value="1"/>
</dbReference>
<proteinExistence type="inferred from homology"/>
<evidence type="ECO:0000256" key="3">
    <source>
        <dbReference type="ARBA" id="ARBA00023002"/>
    </source>
</evidence>
<dbReference type="PANTHER" id="PTHR44196:SF1">
    <property type="entry name" value="DEHYDROGENASE_REDUCTASE SDR FAMILY MEMBER 7B"/>
    <property type="match status" value="1"/>
</dbReference>
<keyword evidence="3" id="KW-0560">Oxidoreductase</keyword>
<dbReference type="InterPro" id="IPR020904">
    <property type="entry name" value="Sc_DH/Rdtase_CS"/>
</dbReference>
<dbReference type="PROSITE" id="PS00061">
    <property type="entry name" value="ADH_SHORT"/>
    <property type="match status" value="1"/>
</dbReference>
<dbReference type="InterPro" id="IPR002347">
    <property type="entry name" value="SDR_fam"/>
</dbReference>
<accession>A0ABR1JU73</accession>
<evidence type="ECO:0008006" key="8">
    <source>
        <dbReference type="Google" id="ProtNLM"/>
    </source>
</evidence>
<evidence type="ECO:0000256" key="1">
    <source>
        <dbReference type="ARBA" id="ARBA00006484"/>
    </source>
</evidence>
<dbReference type="Proteomes" id="UP001498398">
    <property type="component" value="Unassembled WGS sequence"/>
</dbReference>
<dbReference type="PANTHER" id="PTHR44196">
    <property type="entry name" value="DEHYDROGENASE/REDUCTASE SDR FAMILY MEMBER 7B"/>
    <property type="match status" value="1"/>
</dbReference>
<evidence type="ECO:0000313" key="7">
    <source>
        <dbReference type="Proteomes" id="UP001498398"/>
    </source>
</evidence>
<evidence type="ECO:0000313" key="6">
    <source>
        <dbReference type="EMBL" id="KAK7465751.1"/>
    </source>
</evidence>
<reference evidence="6 7" key="1">
    <citation type="submission" date="2024-01" db="EMBL/GenBank/DDBJ databases">
        <title>A draft genome for the cacao thread blight pathogen Marasmiellus scandens.</title>
        <authorList>
            <person name="Baruah I.K."/>
            <person name="Leung J."/>
            <person name="Bukari Y."/>
            <person name="Amoako-Attah I."/>
            <person name="Meinhardt L.W."/>
            <person name="Bailey B.A."/>
            <person name="Cohen S.P."/>
        </authorList>
    </citation>
    <scope>NUCLEOTIDE SEQUENCE [LARGE SCALE GENOMIC DNA]</scope>
    <source>
        <strain evidence="6 7">GH-19</strain>
    </source>
</reference>
<comment type="caution">
    <text evidence="6">The sequence shown here is derived from an EMBL/GenBank/DDBJ whole genome shotgun (WGS) entry which is preliminary data.</text>
</comment>
<dbReference type="EMBL" id="JBANRG010000006">
    <property type="protein sequence ID" value="KAK7465751.1"/>
    <property type="molecule type" value="Genomic_DNA"/>
</dbReference>
<dbReference type="InterPro" id="IPR036291">
    <property type="entry name" value="NAD(P)-bd_dom_sf"/>
</dbReference>
<name>A0ABR1JU73_9AGAR</name>
<comment type="function">
    <text evidence="4">Putative oxidoreductase.</text>
</comment>
<evidence type="ECO:0000256" key="4">
    <source>
        <dbReference type="ARBA" id="ARBA00037096"/>
    </source>
</evidence>
<organism evidence="6 7">
    <name type="scientific">Marasmiellus scandens</name>
    <dbReference type="NCBI Taxonomy" id="2682957"/>
    <lineage>
        <taxon>Eukaryota</taxon>
        <taxon>Fungi</taxon>
        <taxon>Dikarya</taxon>
        <taxon>Basidiomycota</taxon>
        <taxon>Agaricomycotina</taxon>
        <taxon>Agaricomycetes</taxon>
        <taxon>Agaricomycetidae</taxon>
        <taxon>Agaricales</taxon>
        <taxon>Marasmiineae</taxon>
        <taxon>Omphalotaceae</taxon>
        <taxon>Marasmiellus</taxon>
    </lineage>
</organism>
<evidence type="ECO:0000313" key="5">
    <source>
        <dbReference type="EMBL" id="KAK7463783.1"/>
    </source>
</evidence>
<comment type="similarity">
    <text evidence="1">Belongs to the short-chain dehydrogenases/reductases (SDR) family.</text>
</comment>